<dbReference type="AlphaFoldDB" id="A0A2V0P5Y2"/>
<evidence type="ECO:0000256" key="1">
    <source>
        <dbReference type="ARBA" id="ARBA00022691"/>
    </source>
</evidence>
<comment type="caution">
    <text evidence="5">The sequence shown here is derived from an EMBL/GenBank/DDBJ whole genome shotgun (WGS) entry which is preliminary data.</text>
</comment>
<dbReference type="InterPro" id="IPR036414">
    <property type="entry name" value="YaeB_N_sf"/>
</dbReference>
<dbReference type="InterPro" id="IPR036413">
    <property type="entry name" value="YaeB-like_sf"/>
</dbReference>
<organism evidence="5 6">
    <name type="scientific">Raphidocelis subcapitata</name>
    <dbReference type="NCBI Taxonomy" id="307507"/>
    <lineage>
        <taxon>Eukaryota</taxon>
        <taxon>Viridiplantae</taxon>
        <taxon>Chlorophyta</taxon>
        <taxon>core chlorophytes</taxon>
        <taxon>Chlorophyceae</taxon>
        <taxon>CS clade</taxon>
        <taxon>Sphaeropleales</taxon>
        <taxon>Selenastraceae</taxon>
        <taxon>Raphidocelis</taxon>
    </lineage>
</organism>
<evidence type="ECO:0000313" key="5">
    <source>
        <dbReference type="EMBL" id="GBF93273.1"/>
    </source>
</evidence>
<dbReference type="SUPFAM" id="SSF118196">
    <property type="entry name" value="YaeB-like"/>
    <property type="match status" value="1"/>
</dbReference>
<dbReference type="FunFam" id="2.40.30.70:FF:000003">
    <property type="entry name" value="tRNA (Adenine(37)-N6)-methyltransferase isoform A"/>
    <property type="match status" value="1"/>
</dbReference>
<dbReference type="InParanoid" id="A0A2V0P5Y2"/>
<keyword evidence="1" id="KW-0949">S-adenosyl-L-methionine</keyword>
<dbReference type="Gene3D" id="2.40.30.70">
    <property type="entry name" value="YaeB-like"/>
    <property type="match status" value="1"/>
</dbReference>
<dbReference type="PANTHER" id="PTHR12818">
    <property type="entry name" value="TRNA (ADENINE(37)-N6)-METHYLTRANSFERASE"/>
    <property type="match status" value="1"/>
</dbReference>
<evidence type="ECO:0000313" key="6">
    <source>
        <dbReference type="Proteomes" id="UP000247498"/>
    </source>
</evidence>
<comment type="similarity">
    <text evidence="2">Belongs to the tRNA methyltransferase O family.</text>
</comment>
<dbReference type="InterPro" id="IPR023370">
    <property type="entry name" value="TrmO-like_N"/>
</dbReference>
<dbReference type="EMBL" id="BDRX01000039">
    <property type="protein sequence ID" value="GBF93273.1"/>
    <property type="molecule type" value="Genomic_DNA"/>
</dbReference>
<sequence>MVSKELATIFASAAGAGALAYAARWAQQLSARAAAAEGALAAAQAALQHEKENRAMERRGRTNAEKQLRYVRMQLAAAEAPVAAAGADANGAAAGPAAADGRAEGGAADAAAAAGPDCAGDEEQDCLGAAASSVAGVRGAHPPISVFPFRPIGYLQTCFSTRNGTPRQPLLVPSARSVLRLAPYVPADCLEGLQQYSHCWVLYIFHANTNMPRVIANATSARGVGAPAPTSFKAKIQVPRLNGGKMGVLATRTPHRPAPIGLSVAKVLGVEGNRLILGGADIVDGSPVLDIKPYVPFCDSLPGAVAPPWVQVEAADEPLKLSNVVVPPAVEAQVDAVWRAQRRGSVYDSSADALTLIKEV</sequence>
<dbReference type="FunCoup" id="A0A2V0P5Y2">
    <property type="interactions" value="6"/>
</dbReference>
<reference evidence="5 6" key="1">
    <citation type="journal article" date="2018" name="Sci. Rep.">
        <title>Raphidocelis subcapitata (=Pseudokirchneriella subcapitata) provides an insight into genome evolution and environmental adaptations in the Sphaeropleales.</title>
        <authorList>
            <person name="Suzuki S."/>
            <person name="Yamaguchi H."/>
            <person name="Nakajima N."/>
            <person name="Kawachi M."/>
        </authorList>
    </citation>
    <scope>NUCLEOTIDE SEQUENCE [LARGE SCALE GENOMIC DNA]</scope>
    <source>
        <strain evidence="5 6">NIES-35</strain>
    </source>
</reference>
<feature type="coiled-coil region" evidence="3">
    <location>
        <begin position="26"/>
        <end position="53"/>
    </location>
</feature>
<keyword evidence="3" id="KW-0175">Coiled coil</keyword>
<dbReference type="CDD" id="cd09281">
    <property type="entry name" value="UPF0066"/>
    <property type="match status" value="1"/>
</dbReference>
<protein>
    <recommendedName>
        <fullName evidence="4">TsaA-like domain-containing protein</fullName>
    </recommendedName>
</protein>
<dbReference type="InterPro" id="IPR040372">
    <property type="entry name" value="YaeB-like"/>
</dbReference>
<evidence type="ECO:0000259" key="4">
    <source>
        <dbReference type="PROSITE" id="PS51668"/>
    </source>
</evidence>
<dbReference type="Proteomes" id="UP000247498">
    <property type="component" value="Unassembled WGS sequence"/>
</dbReference>
<feature type="domain" description="TsaA-like" evidence="4">
    <location>
        <begin position="149"/>
        <end position="303"/>
    </location>
</feature>
<proteinExistence type="inferred from homology"/>
<accession>A0A2V0P5Y2</accession>
<evidence type="ECO:0000256" key="3">
    <source>
        <dbReference type="SAM" id="Coils"/>
    </source>
</evidence>
<dbReference type="OrthoDB" id="4882at2759"/>
<evidence type="ECO:0000256" key="2">
    <source>
        <dbReference type="ARBA" id="ARBA00033753"/>
    </source>
</evidence>
<dbReference type="STRING" id="307507.A0A2V0P5Y2"/>
<name>A0A2V0P5Y2_9CHLO</name>
<keyword evidence="6" id="KW-1185">Reference proteome</keyword>
<dbReference type="PANTHER" id="PTHR12818:SF0">
    <property type="entry name" value="TRNA (ADENINE(37)-N6)-METHYLTRANSFERASE"/>
    <property type="match status" value="1"/>
</dbReference>
<dbReference type="Pfam" id="PF01980">
    <property type="entry name" value="TrmO_N"/>
    <property type="match status" value="1"/>
</dbReference>
<dbReference type="PROSITE" id="PS51668">
    <property type="entry name" value="TSAA_2"/>
    <property type="match status" value="1"/>
</dbReference>
<gene>
    <name evidence="5" type="ORF">Rsub_06005</name>
</gene>